<accession>A0A4V0KUZ4</accession>
<feature type="coiled-coil region" evidence="1">
    <location>
        <begin position="678"/>
        <end position="708"/>
    </location>
</feature>
<feature type="region of interest" description="Disordered" evidence="2">
    <location>
        <begin position="629"/>
        <end position="677"/>
    </location>
</feature>
<evidence type="ECO:0000256" key="2">
    <source>
        <dbReference type="SAM" id="MobiDB-lite"/>
    </source>
</evidence>
<dbReference type="EMBL" id="LM993667">
    <property type="protein sequence ID" value="VTZ81008.1"/>
    <property type="molecule type" value="Genomic_DNA"/>
</dbReference>
<dbReference type="VEuPathDB" id="PlasmoDB:PY00589"/>
<dbReference type="Proteomes" id="UP000072874">
    <property type="component" value="Chromosome 13"/>
</dbReference>
<feature type="region of interest" description="Disordered" evidence="2">
    <location>
        <begin position="1091"/>
        <end position="1135"/>
    </location>
</feature>
<evidence type="ECO:0000313" key="3">
    <source>
        <dbReference type="EMBL" id="VTZ81008.1"/>
    </source>
</evidence>
<feature type="compositionally biased region" description="Basic and acidic residues" evidence="2">
    <location>
        <begin position="211"/>
        <end position="234"/>
    </location>
</feature>
<feature type="compositionally biased region" description="Basic and acidic residues" evidence="2">
    <location>
        <begin position="1093"/>
        <end position="1105"/>
    </location>
</feature>
<feature type="compositionally biased region" description="Basic residues" evidence="2">
    <location>
        <begin position="200"/>
        <end position="210"/>
    </location>
</feature>
<dbReference type="OrthoDB" id="392888at2759"/>
<feature type="compositionally biased region" description="Basic and acidic residues" evidence="2">
    <location>
        <begin position="143"/>
        <end position="199"/>
    </location>
</feature>
<keyword evidence="1" id="KW-0175">Coiled coil</keyword>
<feature type="region of interest" description="Disordered" evidence="2">
    <location>
        <begin position="418"/>
        <end position="487"/>
    </location>
</feature>
<dbReference type="VEuPathDB" id="PlasmoDB:PY17X_1364000"/>
<dbReference type="RefSeq" id="XP_022813748.2">
    <property type="nucleotide sequence ID" value="XM_022957310.2"/>
</dbReference>
<dbReference type="VEuPathDB" id="PlasmoDB:PYYM_1360400"/>
<sequence>MMNIFKKKKLILDEDEEENDYNNEDVINDNNKKEETEEKSKKSEEESIKESAQDINNSLIQNKDKLIDKGDDSGLEEDNSKPLPGNPVEENIESDGGNKVVNNDKNGKESENNNGDNDSKKKVIKKLRKLKKSSNPQNSDESDIQKETEKPIKAFKFNKKDFILKNTDSKKQTLDNENHTIDENHKLDEVDTQKEQKKMKNDKKNKRIKKGKEERKGKGENTEKETEEEMKNEIEGESEENDLWENNTQSEKGETNSNTTNENDDYEEKKDITKKKKKKKNEDNVPIDGAVNETTRKNKKIKNSKLMEDVKTDEDKIKLKSIYISFLKKEYNIEEYIFESLKVIIPLNKKDIFLSENNIILDNMDKNDVKKMELLWFDKLTKNKRSIINCFVTLSKLGSSYKNIDGEAGINVKTDRLKKDEGKKDEEKEGKKEEEKDEEKEGKKEEEKEEKEEKKDEEKEGKTEEEKKVDNPNENEPSQDSEEKNSSDLNSIFYKKKDLIIIDNLVNLCNQQIKAVKEYVSYLKKNIYDIPTVEDNNEKIKEMNILEPIKRRELFFYLNLCISMRYVQEDMPCVYIIPKSINPDIRGFTLHPMFYHINKKLNEQDPKKKVDMLVDNPWGKLKLLKMGKRNVKPNNRSVGGNNNINSYSSVNGNETEQKSLKKNENNDEDKFIDNPELSVAEKRELEEAERKKKAIEEMKKKKREKDHKKTFNVYSLLESAAQYFGEGPKYSNPNIHKFHKSNNNDLVYIKPPTNIDEKNILINYFLQFPSINKKLEYSKRRVYAENYGLLKIIKNNDNHPINFELNVQPWLLDQYKDMWNVQNELNKFQIWNMSNLVTEQRKFEDTTFYFTKEEFTNQLDSSKSVCLAGKPETYFEEKVAKTNNVKGAEEKVAKANDIKGAEEKVAKINDIKGAEEKVAKINDIKGAEEKVAKINDIKGGEEKVAKINDIKGAEEKVAKINDIKGAETSEIITSNGTRTSSVGTFDLKHGPSKDYEEMKKNEQQLTKKIKKICSNEDIKQMKLTNFLSKNKINTQNVKVENKAEEKIIEENKEQDKAEINSENEDIKYLQIHTKKKKKILDDDQIMEQINENPNEHKSEAKKDNINENNQSYYINKNKDSFKSKRDYQKDDEKDLDAEIHKTKNKKKKLNEFDETHDEANNIEDIVERQKYLDEKKKMKLERMKNMFEMEAEESEDENIEDPEERRRAQILKKEQYNEDDFEDDDQYNNEGLNEFINNEEYNSDNEVIKLKYHEEMEKLEEDIFLKKFTYQGKEFNKELTNREKLELEREKQLLKKKKLLINCSLGDVKFSDFESDSSASSSKSVKKKIKNSLYEPFRDNDDILKANNNYMQIPYNRSEFPKEYDIADEAKRKQILEKIDNVIYRKEVNTDEGEKIIIKKKRKIRFHQELSDITVTEEEENEEYKKTKKKSKKINANLVENPTITHISNKNINHNNKASIKWNNNVKDVSELNTPTNGEVFSGFRKVQNIQ</sequence>
<name>A0A4V0KUZ4_PLAYE</name>
<feature type="compositionally biased region" description="Basic and acidic residues" evidence="2">
    <location>
        <begin position="105"/>
        <end position="121"/>
    </location>
</feature>
<dbReference type="GeneID" id="3790837"/>
<feature type="compositionally biased region" description="Acidic residues" evidence="2">
    <location>
        <begin position="13"/>
        <end position="27"/>
    </location>
</feature>
<feature type="compositionally biased region" description="Basic and acidic residues" evidence="2">
    <location>
        <begin position="62"/>
        <end position="72"/>
    </location>
</feature>
<evidence type="ECO:0000313" key="4">
    <source>
        <dbReference type="Proteomes" id="UP000072874"/>
    </source>
</evidence>
<feature type="compositionally biased region" description="Basic and acidic residues" evidence="2">
    <location>
        <begin position="30"/>
        <end position="52"/>
    </location>
</feature>
<gene>
    <name evidence="3" type="ORF">PY17X_1364000</name>
</gene>
<feature type="compositionally biased region" description="Low complexity" evidence="2">
    <location>
        <begin position="95"/>
        <end position="104"/>
    </location>
</feature>
<proteinExistence type="predicted"/>
<feature type="compositionally biased region" description="Basic and acidic residues" evidence="2">
    <location>
        <begin position="418"/>
        <end position="471"/>
    </location>
</feature>
<feature type="region of interest" description="Disordered" evidence="2">
    <location>
        <begin position="1"/>
        <end position="300"/>
    </location>
</feature>
<reference evidence="3 4" key="1">
    <citation type="journal article" date="2014" name="BMC Biol.">
        <title>A comprehensive evaluation of rodent malaria parasite genomes and gene expression.</title>
        <authorList>
            <person name="Otto T.D."/>
            <person name="Bohme U."/>
            <person name="Jackson A.P."/>
            <person name="Hunt M."/>
            <person name="Franke-Fayard B."/>
            <person name="Hoeijmakers W.A."/>
            <person name="Religa A.A."/>
            <person name="Robertson L."/>
            <person name="Sanders M."/>
            <person name="Ogun S.A."/>
            <person name="Cunningham D."/>
            <person name="Erhart A."/>
            <person name="Billker O."/>
            <person name="Khan S.M."/>
            <person name="Stunnenberg H.G."/>
            <person name="Langhorne J."/>
            <person name="Holder A.A."/>
            <person name="Waters A.P."/>
            <person name="Newbold C.I."/>
            <person name="Pain A."/>
            <person name="Berriman M."/>
            <person name="Janse C.J."/>
        </authorList>
    </citation>
    <scope>NUCLEOTIDE SEQUENCE [LARGE SCALE GENOMIC DNA]</scope>
    <source>
        <strain evidence="3 4">17X</strain>
    </source>
</reference>
<organism evidence="3 4">
    <name type="scientific">Plasmodium yoelii</name>
    <dbReference type="NCBI Taxonomy" id="5861"/>
    <lineage>
        <taxon>Eukaryota</taxon>
        <taxon>Sar</taxon>
        <taxon>Alveolata</taxon>
        <taxon>Apicomplexa</taxon>
        <taxon>Aconoidasida</taxon>
        <taxon>Haemosporida</taxon>
        <taxon>Plasmodiidae</taxon>
        <taxon>Plasmodium</taxon>
        <taxon>Plasmodium (Vinckeia)</taxon>
    </lineage>
</organism>
<feature type="compositionally biased region" description="Basic and acidic residues" evidence="2">
    <location>
        <begin position="1116"/>
        <end position="1135"/>
    </location>
</feature>
<feature type="compositionally biased region" description="Low complexity" evidence="2">
    <location>
        <begin position="634"/>
        <end position="646"/>
    </location>
</feature>
<protein>
    <submittedName>
        <fullName evidence="3">Uncharacterized protein</fullName>
    </submittedName>
</protein>
<feature type="compositionally biased region" description="Basic and acidic residues" evidence="2">
    <location>
        <begin position="655"/>
        <end position="677"/>
    </location>
</feature>
<dbReference type="VEuPathDB" id="PlasmoDB:Py17XNL_001303471"/>
<feature type="compositionally biased region" description="Basic residues" evidence="2">
    <location>
        <begin position="122"/>
        <end position="132"/>
    </location>
</feature>
<dbReference type="KEGG" id="pyo:PY17X_1364000"/>
<evidence type="ECO:0000256" key="1">
    <source>
        <dbReference type="SAM" id="Coils"/>
    </source>
</evidence>